<keyword evidence="2" id="KW-0378">Hydrolase</keyword>
<evidence type="ECO:0000256" key="2">
    <source>
        <dbReference type="ARBA" id="ARBA00022801"/>
    </source>
</evidence>
<dbReference type="InterPro" id="IPR018114">
    <property type="entry name" value="TRYPSIN_HIS"/>
</dbReference>
<dbReference type="PROSITE" id="PS50240">
    <property type="entry name" value="TRYPSIN_DOM"/>
    <property type="match status" value="1"/>
</dbReference>
<dbReference type="PANTHER" id="PTHR24264">
    <property type="entry name" value="TRYPSIN-RELATED"/>
    <property type="match status" value="1"/>
</dbReference>
<organism evidence="7 8">
    <name type="scientific">Rhamnusium bicolor</name>
    <dbReference type="NCBI Taxonomy" id="1586634"/>
    <lineage>
        <taxon>Eukaryota</taxon>
        <taxon>Metazoa</taxon>
        <taxon>Ecdysozoa</taxon>
        <taxon>Arthropoda</taxon>
        <taxon>Hexapoda</taxon>
        <taxon>Insecta</taxon>
        <taxon>Pterygota</taxon>
        <taxon>Neoptera</taxon>
        <taxon>Endopterygota</taxon>
        <taxon>Coleoptera</taxon>
        <taxon>Polyphaga</taxon>
        <taxon>Cucujiformia</taxon>
        <taxon>Chrysomeloidea</taxon>
        <taxon>Cerambycidae</taxon>
        <taxon>Lepturinae</taxon>
        <taxon>Rhagiini</taxon>
        <taxon>Rhamnusium</taxon>
    </lineage>
</organism>
<evidence type="ECO:0000313" key="7">
    <source>
        <dbReference type="EMBL" id="KAJ8965354.1"/>
    </source>
</evidence>
<comment type="caution">
    <text evidence="7">The sequence shown here is derived from an EMBL/GenBank/DDBJ whole genome shotgun (WGS) entry which is preliminary data.</text>
</comment>
<dbReference type="GO" id="GO:0006508">
    <property type="term" value="P:proteolysis"/>
    <property type="evidence" value="ECO:0007669"/>
    <property type="project" value="UniProtKB-KW"/>
</dbReference>
<evidence type="ECO:0000256" key="4">
    <source>
        <dbReference type="ARBA" id="ARBA00023157"/>
    </source>
</evidence>
<accession>A0AAV8ZL53</accession>
<dbReference type="PRINTS" id="PR00722">
    <property type="entry name" value="CHYMOTRYPSIN"/>
</dbReference>
<dbReference type="InterPro" id="IPR043504">
    <property type="entry name" value="Peptidase_S1_PA_chymotrypsin"/>
</dbReference>
<dbReference type="InterPro" id="IPR009003">
    <property type="entry name" value="Peptidase_S1_PA"/>
</dbReference>
<dbReference type="AlphaFoldDB" id="A0AAV8ZL53"/>
<dbReference type="InterPro" id="IPR001254">
    <property type="entry name" value="Trypsin_dom"/>
</dbReference>
<dbReference type="Gene3D" id="2.40.10.10">
    <property type="entry name" value="Trypsin-like serine proteases"/>
    <property type="match status" value="1"/>
</dbReference>
<keyword evidence="3" id="KW-0720">Serine protease</keyword>
<dbReference type="Pfam" id="PF00089">
    <property type="entry name" value="Trypsin"/>
    <property type="match status" value="1"/>
</dbReference>
<keyword evidence="1" id="KW-0645">Protease</keyword>
<sequence>MILRLTPILHSEVLYFIVELRTYHCKDGRAALGFGHSRKPVWLCGGTLISDQFILTAAHCTNFSELGSLKVVRLGTKTLTPRNGTTYEDIKVAQIIQHPNYNSPSTYNDIALLKLQRKVQFTKSILPACLNDAFNVNLATNTLTAIGWGKTDFAGPTSDDLLKTELRIVQRNQCNRKYMGSSTEKLADGIRDATQLCAGDEIEKDTCQGDSGGPLEYKNGKFHYIIGITSFGKACGISRTPGVYTRVSAFVPWIESVVWP</sequence>
<dbReference type="InterPro" id="IPR050127">
    <property type="entry name" value="Serine_Proteases_S1"/>
</dbReference>
<reference evidence="7" key="1">
    <citation type="journal article" date="2023" name="Insect Mol. Biol.">
        <title>Genome sequencing provides insights into the evolution of gene families encoding plant cell wall-degrading enzymes in longhorned beetles.</title>
        <authorList>
            <person name="Shin N.R."/>
            <person name="Okamura Y."/>
            <person name="Kirsch R."/>
            <person name="Pauchet Y."/>
        </authorList>
    </citation>
    <scope>NUCLEOTIDE SEQUENCE</scope>
    <source>
        <strain evidence="7">RBIC_L_NR</strain>
    </source>
</reference>
<dbReference type="GO" id="GO:0004252">
    <property type="term" value="F:serine-type endopeptidase activity"/>
    <property type="evidence" value="ECO:0007669"/>
    <property type="project" value="InterPro"/>
</dbReference>
<evidence type="ECO:0000256" key="1">
    <source>
        <dbReference type="ARBA" id="ARBA00022670"/>
    </source>
</evidence>
<evidence type="ECO:0000256" key="3">
    <source>
        <dbReference type="ARBA" id="ARBA00022825"/>
    </source>
</evidence>
<dbReference type="FunFam" id="2.40.10.10:FF:000002">
    <property type="entry name" value="Transmembrane protease serine"/>
    <property type="match status" value="1"/>
</dbReference>
<name>A0AAV8ZL53_9CUCU</name>
<dbReference type="EMBL" id="JANEYF010001235">
    <property type="protein sequence ID" value="KAJ8965354.1"/>
    <property type="molecule type" value="Genomic_DNA"/>
</dbReference>
<keyword evidence="4" id="KW-1015">Disulfide bond</keyword>
<dbReference type="PROSITE" id="PS00134">
    <property type="entry name" value="TRYPSIN_HIS"/>
    <property type="match status" value="1"/>
</dbReference>
<dbReference type="Proteomes" id="UP001162156">
    <property type="component" value="Unassembled WGS sequence"/>
</dbReference>
<feature type="domain" description="Peptidase S1" evidence="6">
    <location>
        <begin position="43"/>
        <end position="259"/>
    </location>
</feature>
<dbReference type="GO" id="GO:0005615">
    <property type="term" value="C:extracellular space"/>
    <property type="evidence" value="ECO:0007669"/>
    <property type="project" value="TreeGrafter"/>
</dbReference>
<comment type="similarity">
    <text evidence="5">Belongs to the peptidase S1 family. CLIP subfamily.</text>
</comment>
<evidence type="ECO:0000259" key="6">
    <source>
        <dbReference type="PROSITE" id="PS50240"/>
    </source>
</evidence>
<dbReference type="InterPro" id="IPR001314">
    <property type="entry name" value="Peptidase_S1A"/>
</dbReference>
<keyword evidence="8" id="KW-1185">Reference proteome</keyword>
<proteinExistence type="inferred from homology"/>
<evidence type="ECO:0000256" key="5">
    <source>
        <dbReference type="ARBA" id="ARBA00024195"/>
    </source>
</evidence>
<gene>
    <name evidence="7" type="ORF">NQ314_004194</name>
</gene>
<dbReference type="SUPFAM" id="SSF50494">
    <property type="entry name" value="Trypsin-like serine proteases"/>
    <property type="match status" value="1"/>
</dbReference>
<dbReference type="SMART" id="SM00020">
    <property type="entry name" value="Tryp_SPc"/>
    <property type="match status" value="1"/>
</dbReference>
<protein>
    <recommendedName>
        <fullName evidence="6">Peptidase S1 domain-containing protein</fullName>
    </recommendedName>
</protein>
<evidence type="ECO:0000313" key="8">
    <source>
        <dbReference type="Proteomes" id="UP001162156"/>
    </source>
</evidence>
<dbReference type="CDD" id="cd00190">
    <property type="entry name" value="Tryp_SPc"/>
    <property type="match status" value="1"/>
</dbReference>
<dbReference type="PANTHER" id="PTHR24264:SF54">
    <property type="entry name" value="PEPTIDASE S1 DOMAIN-CONTAINING PROTEIN"/>
    <property type="match status" value="1"/>
</dbReference>